<evidence type="ECO:0000313" key="2">
    <source>
        <dbReference type="Proteomes" id="UP000800040"/>
    </source>
</evidence>
<dbReference type="OrthoDB" id="3350591at2759"/>
<accession>A0A6A5K7D6</accession>
<dbReference type="Pfam" id="PF12311">
    <property type="entry name" value="DUF3632"/>
    <property type="match status" value="1"/>
</dbReference>
<proteinExistence type="predicted"/>
<dbReference type="AlphaFoldDB" id="A0A6A5K7D6"/>
<organism evidence="1 2">
    <name type="scientific">Decorospora gaudefroyi</name>
    <dbReference type="NCBI Taxonomy" id="184978"/>
    <lineage>
        <taxon>Eukaryota</taxon>
        <taxon>Fungi</taxon>
        <taxon>Dikarya</taxon>
        <taxon>Ascomycota</taxon>
        <taxon>Pezizomycotina</taxon>
        <taxon>Dothideomycetes</taxon>
        <taxon>Pleosporomycetidae</taxon>
        <taxon>Pleosporales</taxon>
        <taxon>Pleosporineae</taxon>
        <taxon>Pleosporaceae</taxon>
        <taxon>Decorospora</taxon>
    </lineage>
</organism>
<dbReference type="PANTHER" id="PTHR38797">
    <property type="entry name" value="NUCLEAR PORE COMPLEX PROTEIN NUP85-RELATED"/>
    <property type="match status" value="1"/>
</dbReference>
<evidence type="ECO:0000313" key="1">
    <source>
        <dbReference type="EMBL" id="KAF1830472.1"/>
    </source>
</evidence>
<gene>
    <name evidence="1" type="ORF">BDW02DRAFT_507502</name>
</gene>
<sequence length="268" mass="30493">KIDQLALTRGWFRPKDDSEYYPLIQSFLADTLATNEISTQISTSIDTNITSGKLDEVDFLDLWYSLIHSAKRLDFRNNTDKHQKLVELALAFKQHTVPQDKKYSYLYNAMPDFSLACREAYNDMPIVNSAFVFESEIDAWTNTNFFYARCTAQKVHDLSLYAIFALRTALETHYASDSSALDIHVPAASAWILGNGHALFRTETADGNAARGGELWAGESGFSKARWRFWKERFVAIGAMEGLREGTRIVARDAVEGMERSETYEQIR</sequence>
<name>A0A6A5K7D6_9PLEO</name>
<feature type="non-terminal residue" evidence="1">
    <location>
        <position position="1"/>
    </location>
</feature>
<dbReference type="EMBL" id="ML975395">
    <property type="protein sequence ID" value="KAF1830472.1"/>
    <property type="molecule type" value="Genomic_DNA"/>
</dbReference>
<dbReference type="PANTHER" id="PTHR38797:SF4">
    <property type="entry name" value="NUCLEAR PORE COMPLEX PROTEIN NUP85"/>
    <property type="match status" value="1"/>
</dbReference>
<dbReference type="InterPro" id="IPR022085">
    <property type="entry name" value="OpdG"/>
</dbReference>
<reference evidence="1" key="1">
    <citation type="submission" date="2020-01" db="EMBL/GenBank/DDBJ databases">
        <authorList>
            <consortium name="DOE Joint Genome Institute"/>
            <person name="Haridas S."/>
            <person name="Albert R."/>
            <person name="Binder M."/>
            <person name="Bloem J."/>
            <person name="Labutti K."/>
            <person name="Salamov A."/>
            <person name="Andreopoulos B."/>
            <person name="Baker S.E."/>
            <person name="Barry K."/>
            <person name="Bills G."/>
            <person name="Bluhm B.H."/>
            <person name="Cannon C."/>
            <person name="Castanera R."/>
            <person name="Culley D.E."/>
            <person name="Daum C."/>
            <person name="Ezra D."/>
            <person name="Gonzalez J.B."/>
            <person name="Henrissat B."/>
            <person name="Kuo A."/>
            <person name="Liang C."/>
            <person name="Lipzen A."/>
            <person name="Lutzoni F."/>
            <person name="Magnuson J."/>
            <person name="Mondo S."/>
            <person name="Nolan M."/>
            <person name="Ohm R."/>
            <person name="Pangilinan J."/>
            <person name="Park H.-J."/>
            <person name="Ramirez L."/>
            <person name="Alfaro M."/>
            <person name="Sun H."/>
            <person name="Tritt A."/>
            <person name="Yoshinaga Y."/>
            <person name="Zwiers L.-H."/>
            <person name="Turgeon B.G."/>
            <person name="Goodwin S.B."/>
            <person name="Spatafora J.W."/>
            <person name="Crous P.W."/>
            <person name="Grigoriev I.V."/>
        </authorList>
    </citation>
    <scope>NUCLEOTIDE SEQUENCE</scope>
    <source>
        <strain evidence="1">P77</strain>
    </source>
</reference>
<dbReference type="InterPro" id="IPR053204">
    <property type="entry name" value="Oxopyrrolidines_Biosynth-assoc"/>
</dbReference>
<protein>
    <submittedName>
        <fullName evidence="1">Uncharacterized protein</fullName>
    </submittedName>
</protein>
<dbReference type="Proteomes" id="UP000800040">
    <property type="component" value="Unassembled WGS sequence"/>
</dbReference>
<keyword evidence="2" id="KW-1185">Reference proteome</keyword>